<keyword evidence="7" id="KW-0406">Ion transport</keyword>
<dbReference type="Proteomes" id="UP000019151">
    <property type="component" value="Chromosome"/>
</dbReference>
<dbReference type="InParanoid" id="W0RLS0"/>
<evidence type="ECO:0000256" key="8">
    <source>
        <dbReference type="ARBA" id="ARBA00023077"/>
    </source>
</evidence>
<dbReference type="InterPro" id="IPR037066">
    <property type="entry name" value="Plug_dom_sf"/>
</dbReference>
<feature type="domain" description="TonB-dependent receptor-like beta-barrel" evidence="13">
    <location>
        <begin position="258"/>
        <end position="637"/>
    </location>
</feature>
<reference evidence="15 16" key="1">
    <citation type="journal article" date="2014" name="Genome Announc.">
        <title>Genome Sequence and Methylome of Soil Bacterium Gemmatirosa kalamazoonensis KBS708T, a Member of the Rarely Cultivated Gemmatimonadetes Phylum.</title>
        <authorList>
            <person name="Debruyn J.M."/>
            <person name="Radosevich M."/>
            <person name="Wommack K.E."/>
            <person name="Polson S.W."/>
            <person name="Hauser L.J."/>
            <person name="Fawaz M.N."/>
            <person name="Korlach J."/>
            <person name="Tsai Y.C."/>
        </authorList>
    </citation>
    <scope>NUCLEOTIDE SEQUENCE [LARGE SCALE GENOMIC DNA]</scope>
    <source>
        <strain evidence="15 16">KBS708</strain>
    </source>
</reference>
<dbReference type="GO" id="GO:0006826">
    <property type="term" value="P:iron ion transport"/>
    <property type="evidence" value="ECO:0007669"/>
    <property type="project" value="UniProtKB-KW"/>
</dbReference>
<evidence type="ECO:0000256" key="5">
    <source>
        <dbReference type="ARBA" id="ARBA00022692"/>
    </source>
</evidence>
<feature type="chain" id="PRO_5004794367" evidence="12">
    <location>
        <begin position="21"/>
        <end position="682"/>
    </location>
</feature>
<feature type="domain" description="TonB-dependent receptor plug" evidence="14">
    <location>
        <begin position="43"/>
        <end position="152"/>
    </location>
</feature>
<evidence type="ECO:0000256" key="10">
    <source>
        <dbReference type="ARBA" id="ARBA00023237"/>
    </source>
</evidence>
<evidence type="ECO:0000256" key="1">
    <source>
        <dbReference type="ARBA" id="ARBA00004571"/>
    </source>
</evidence>
<comment type="subcellular location">
    <subcellularLocation>
        <location evidence="1">Cell outer membrane</location>
        <topology evidence="1">Multi-pass membrane protein</topology>
    </subcellularLocation>
</comment>
<dbReference type="InterPro" id="IPR012910">
    <property type="entry name" value="Plug_dom"/>
</dbReference>
<dbReference type="GO" id="GO:0009279">
    <property type="term" value="C:cell outer membrane"/>
    <property type="evidence" value="ECO:0007669"/>
    <property type="project" value="UniProtKB-SubCell"/>
</dbReference>
<dbReference type="EMBL" id="CP007128">
    <property type="protein sequence ID" value="AHG91686.1"/>
    <property type="molecule type" value="Genomic_DNA"/>
</dbReference>
<sequence>MRRSPLVAALLLPAALAAQSSPPRTVDTVKVIGRVDDLVGTARSVSEGRVGRVDLQARPITREAELLETVPGFIATQHSGDGKANQYFVRGFNLDHGTDFATRLDGMPLNMPSHGHGQGYTDLNFLVPELVDHLDYALGVYHTEIGDFGSAGGAEFHLVRAVDRPFATVTGGANGLARVAAGGSSALGSGTLLLGGEVKRYDGPWVRPEGIRKYSGVARWSARRGASDWSILGMAYRNAWNASDQIPRRAVASGLVSRFGQIDSTDGGEAARYSLSAQYRHVGARAVREAHLYGIYSDLTLFSNFEYFLGDAASGDQFSQTDRRVVLGGSLAQTQQLAALGATHVVKFGVQHRTDLVGDVGLFNTVARRRVGTVRDDRVTETGTGVFAEAESRWTARFRSVLGVRGDAYTFDVSSDTPANSGHRAAAVASPKASLVFAPDERTELYVGAGLGFHSNDARGTTITVDPATHDSVGRVSPLVRSRGAEVGLRVSSATGLRSTVSLWVLGLDSELLFVGDAGATAPSAASRRGGVTLANDWRPLPSLSLDGDVSFARARFRGAARGSSRIPGALENVVAGGVTWLPSRHGAFGALRVRHFGSYPLVEDDAVRARASTLLNADAGYRLRTGVRMQVSVLNLANRRVDDIQYFYASRLPGEPASGVDDVHFHPAEPRQVRASLGWHW</sequence>
<dbReference type="STRING" id="861299.J421_4149"/>
<feature type="signal peptide" evidence="12">
    <location>
        <begin position="1"/>
        <end position="20"/>
    </location>
</feature>
<organism evidence="15 16">
    <name type="scientific">Gemmatirosa kalamazoonensis</name>
    <dbReference type="NCBI Taxonomy" id="861299"/>
    <lineage>
        <taxon>Bacteria</taxon>
        <taxon>Pseudomonadati</taxon>
        <taxon>Gemmatimonadota</taxon>
        <taxon>Gemmatimonadia</taxon>
        <taxon>Gemmatimonadales</taxon>
        <taxon>Gemmatimonadaceae</taxon>
        <taxon>Gemmatirosa</taxon>
    </lineage>
</organism>
<dbReference type="Pfam" id="PF07715">
    <property type="entry name" value="Plug"/>
    <property type="match status" value="1"/>
</dbReference>
<dbReference type="InterPro" id="IPR000531">
    <property type="entry name" value="Beta-barrel_TonB"/>
</dbReference>
<proteinExistence type="inferred from homology"/>
<keyword evidence="3" id="KW-1134">Transmembrane beta strand</keyword>
<dbReference type="InterPro" id="IPR039426">
    <property type="entry name" value="TonB-dep_rcpt-like"/>
</dbReference>
<accession>W0RLS0</accession>
<keyword evidence="15" id="KW-0675">Receptor</keyword>
<dbReference type="AlphaFoldDB" id="W0RLS0"/>
<evidence type="ECO:0000256" key="2">
    <source>
        <dbReference type="ARBA" id="ARBA00022448"/>
    </source>
</evidence>
<evidence type="ECO:0000313" key="15">
    <source>
        <dbReference type="EMBL" id="AHG91686.1"/>
    </source>
</evidence>
<keyword evidence="8 11" id="KW-0798">TonB box</keyword>
<dbReference type="eggNOG" id="COG1629">
    <property type="taxonomic scope" value="Bacteria"/>
</dbReference>
<evidence type="ECO:0000259" key="14">
    <source>
        <dbReference type="Pfam" id="PF07715"/>
    </source>
</evidence>
<keyword evidence="4" id="KW-0410">Iron transport</keyword>
<dbReference type="RefSeq" id="WP_104022889.1">
    <property type="nucleotide sequence ID" value="NZ_CP007128.1"/>
</dbReference>
<keyword evidence="10" id="KW-0998">Cell outer membrane</keyword>
<dbReference type="SUPFAM" id="SSF56935">
    <property type="entry name" value="Porins"/>
    <property type="match status" value="1"/>
</dbReference>
<evidence type="ECO:0000256" key="9">
    <source>
        <dbReference type="ARBA" id="ARBA00023136"/>
    </source>
</evidence>
<dbReference type="PATRIC" id="fig|861299.3.peg.4205"/>
<keyword evidence="2" id="KW-0813">Transport</keyword>
<dbReference type="KEGG" id="gba:J421_4149"/>
<dbReference type="Pfam" id="PF00593">
    <property type="entry name" value="TonB_dep_Rec_b-barrel"/>
    <property type="match status" value="1"/>
</dbReference>
<dbReference type="OrthoDB" id="99480at2"/>
<dbReference type="PANTHER" id="PTHR32552:SF81">
    <property type="entry name" value="TONB-DEPENDENT OUTER MEMBRANE RECEPTOR"/>
    <property type="match status" value="1"/>
</dbReference>
<evidence type="ECO:0000256" key="4">
    <source>
        <dbReference type="ARBA" id="ARBA00022496"/>
    </source>
</evidence>
<keyword evidence="5" id="KW-0812">Transmembrane</keyword>
<dbReference type="PANTHER" id="PTHR32552">
    <property type="entry name" value="FERRICHROME IRON RECEPTOR-RELATED"/>
    <property type="match status" value="1"/>
</dbReference>
<evidence type="ECO:0000256" key="7">
    <source>
        <dbReference type="ARBA" id="ARBA00023065"/>
    </source>
</evidence>
<comment type="similarity">
    <text evidence="11">Belongs to the TonB-dependent receptor family.</text>
</comment>
<dbReference type="InterPro" id="IPR036942">
    <property type="entry name" value="Beta-barrel_TonB_sf"/>
</dbReference>
<gene>
    <name evidence="15" type="ORF">J421_4149</name>
</gene>
<keyword evidence="9 11" id="KW-0472">Membrane</keyword>
<dbReference type="Gene3D" id="2.40.170.20">
    <property type="entry name" value="TonB-dependent receptor, beta-barrel domain"/>
    <property type="match status" value="1"/>
</dbReference>
<evidence type="ECO:0000313" key="16">
    <source>
        <dbReference type="Proteomes" id="UP000019151"/>
    </source>
</evidence>
<keyword evidence="12" id="KW-0732">Signal</keyword>
<evidence type="ECO:0000256" key="6">
    <source>
        <dbReference type="ARBA" id="ARBA00023004"/>
    </source>
</evidence>
<keyword evidence="16" id="KW-1185">Reference proteome</keyword>
<evidence type="ECO:0000256" key="12">
    <source>
        <dbReference type="SAM" id="SignalP"/>
    </source>
</evidence>
<dbReference type="HOGENOM" id="CLU_016085_0_0_0"/>
<evidence type="ECO:0000256" key="11">
    <source>
        <dbReference type="RuleBase" id="RU003357"/>
    </source>
</evidence>
<name>W0RLS0_9BACT</name>
<evidence type="ECO:0000259" key="13">
    <source>
        <dbReference type="Pfam" id="PF00593"/>
    </source>
</evidence>
<dbReference type="Gene3D" id="2.170.130.10">
    <property type="entry name" value="TonB-dependent receptor, plug domain"/>
    <property type="match status" value="1"/>
</dbReference>
<evidence type="ECO:0000256" key="3">
    <source>
        <dbReference type="ARBA" id="ARBA00022452"/>
    </source>
</evidence>
<protein>
    <submittedName>
        <fullName evidence="15">TonB-dependent receptor</fullName>
    </submittedName>
</protein>
<keyword evidence="6" id="KW-0408">Iron</keyword>